<keyword evidence="4" id="KW-1185">Reference proteome</keyword>
<evidence type="ECO:0000313" key="4">
    <source>
        <dbReference type="Proteomes" id="UP000217726"/>
    </source>
</evidence>
<dbReference type="Proteomes" id="UP000217726">
    <property type="component" value="Unassembled WGS sequence"/>
</dbReference>
<reference evidence="4" key="1">
    <citation type="submission" date="2017-09" db="EMBL/GenBank/DDBJ databases">
        <authorList>
            <person name="Varghese N."/>
            <person name="Submissions S."/>
        </authorList>
    </citation>
    <scope>NUCLEOTIDE SEQUENCE [LARGE SCALE GENOMIC DNA]</scope>
    <source>
        <strain evidence="4">WG-1MB</strain>
    </source>
</reference>
<feature type="transmembrane region" description="Helical" evidence="1">
    <location>
        <begin position="145"/>
        <end position="162"/>
    </location>
</feature>
<dbReference type="EMBL" id="SMMS01000001">
    <property type="protein sequence ID" value="TCL11454.1"/>
    <property type="molecule type" value="Genomic_DNA"/>
</dbReference>
<reference evidence="2" key="2">
    <citation type="submission" date="2017-09" db="EMBL/GenBank/DDBJ databases">
        <authorList>
            <person name="Ehlers B."/>
            <person name="Leendertz F.H."/>
        </authorList>
    </citation>
    <scope>NUCLEOTIDE SEQUENCE [LARGE SCALE GENOMIC DNA]</scope>
    <source>
        <strain evidence="2">WG-1MB</strain>
    </source>
</reference>
<evidence type="ECO:0000313" key="2">
    <source>
        <dbReference type="EMBL" id="SNY14510.1"/>
    </source>
</evidence>
<dbReference type="AlphaFoldDB" id="A0A285FT61"/>
<keyword evidence="1" id="KW-1133">Transmembrane helix</keyword>
<sequence length="166" mass="19236">MKNFLKRLSIFILLALLLIPSNALATEWPPEVAEISYQIEHSDRIIVGNVSNIEMFENYTLVTIEVNEWLMNRLPRDEIIVRTEVGTSFEIEGATRFNQSEQVILMLKDISVSENEFKVTFMENGKHPLSEKDEVMNKLTKESPFIGVFRSLVAIFLVVYLSRRIR</sequence>
<reference evidence="3 5" key="3">
    <citation type="submission" date="2019-03" db="EMBL/GenBank/DDBJ databases">
        <title>Subsurface microbial communities from deep shales in Ohio and West Virginia, USA.</title>
        <authorList>
            <person name="Wrighton K."/>
        </authorList>
    </citation>
    <scope>NUCLEOTIDE SEQUENCE [LARGE SCALE GENOMIC DNA]</scope>
    <source>
        <strain evidence="3 5">WG1_MB</strain>
    </source>
</reference>
<organism evidence="2 4">
    <name type="scientific">Methanohalophilus euhalobius</name>
    <dbReference type="NCBI Taxonomy" id="51203"/>
    <lineage>
        <taxon>Archaea</taxon>
        <taxon>Methanobacteriati</taxon>
        <taxon>Methanobacteriota</taxon>
        <taxon>Stenosarchaea group</taxon>
        <taxon>Methanomicrobia</taxon>
        <taxon>Methanosarcinales</taxon>
        <taxon>Methanosarcinaceae</taxon>
        <taxon>Methanohalophilus</taxon>
    </lineage>
</organism>
<keyword evidence="1" id="KW-0472">Membrane</keyword>
<protein>
    <submittedName>
        <fullName evidence="2">Uncharacterized protein</fullName>
    </submittedName>
</protein>
<proteinExistence type="predicted"/>
<keyword evidence="1" id="KW-0812">Transmembrane</keyword>
<dbReference type="Proteomes" id="UP000295404">
    <property type="component" value="Unassembled WGS sequence"/>
</dbReference>
<accession>A0A285FT61</accession>
<gene>
    <name evidence="3" type="ORF">C7960_0606</name>
    <name evidence="2" type="ORF">SAMN06295989_10435</name>
</gene>
<evidence type="ECO:0000256" key="1">
    <source>
        <dbReference type="SAM" id="Phobius"/>
    </source>
</evidence>
<name>A0A285FT61_9EURY</name>
<evidence type="ECO:0000313" key="5">
    <source>
        <dbReference type="Proteomes" id="UP000295404"/>
    </source>
</evidence>
<evidence type="ECO:0000313" key="3">
    <source>
        <dbReference type="EMBL" id="TCL11454.1"/>
    </source>
</evidence>
<dbReference type="EMBL" id="OBDR01000004">
    <property type="protein sequence ID" value="SNY14510.1"/>
    <property type="molecule type" value="Genomic_DNA"/>
</dbReference>